<organism evidence="7 8">
    <name type="scientific">Suillus fuscotomentosus</name>
    <dbReference type="NCBI Taxonomy" id="1912939"/>
    <lineage>
        <taxon>Eukaryota</taxon>
        <taxon>Fungi</taxon>
        <taxon>Dikarya</taxon>
        <taxon>Basidiomycota</taxon>
        <taxon>Agaricomycotina</taxon>
        <taxon>Agaricomycetes</taxon>
        <taxon>Agaricomycetidae</taxon>
        <taxon>Boletales</taxon>
        <taxon>Suillineae</taxon>
        <taxon>Suillaceae</taxon>
        <taxon>Suillus</taxon>
    </lineage>
</organism>
<evidence type="ECO:0008006" key="9">
    <source>
        <dbReference type="Google" id="ProtNLM"/>
    </source>
</evidence>
<keyword evidence="2 6" id="KW-0349">Heme</keyword>
<dbReference type="Proteomes" id="UP001195769">
    <property type="component" value="Unassembled WGS sequence"/>
</dbReference>
<evidence type="ECO:0000256" key="4">
    <source>
        <dbReference type="ARBA" id="ARBA00023002"/>
    </source>
</evidence>
<protein>
    <recommendedName>
        <fullName evidence="9">Cytochrome P450</fullName>
    </recommendedName>
</protein>
<dbReference type="GO" id="GO:0020037">
    <property type="term" value="F:heme binding"/>
    <property type="evidence" value="ECO:0007669"/>
    <property type="project" value="InterPro"/>
</dbReference>
<dbReference type="InterPro" id="IPR036396">
    <property type="entry name" value="Cyt_P450_sf"/>
</dbReference>
<dbReference type="PANTHER" id="PTHR24302">
    <property type="entry name" value="CYTOCHROME P450 FAMILY 3"/>
    <property type="match status" value="1"/>
</dbReference>
<dbReference type="GeneID" id="64663675"/>
<evidence type="ECO:0000256" key="3">
    <source>
        <dbReference type="ARBA" id="ARBA00022723"/>
    </source>
</evidence>
<dbReference type="GO" id="GO:0016705">
    <property type="term" value="F:oxidoreductase activity, acting on paired donors, with incorporation or reduction of molecular oxygen"/>
    <property type="evidence" value="ECO:0007669"/>
    <property type="project" value="InterPro"/>
</dbReference>
<evidence type="ECO:0000256" key="5">
    <source>
        <dbReference type="ARBA" id="ARBA00023004"/>
    </source>
</evidence>
<accession>A0AAD4HMT8</accession>
<evidence type="ECO:0000313" key="8">
    <source>
        <dbReference type="Proteomes" id="UP001195769"/>
    </source>
</evidence>
<evidence type="ECO:0000256" key="6">
    <source>
        <dbReference type="PIRSR" id="PIRSR602401-1"/>
    </source>
</evidence>
<dbReference type="Gene3D" id="1.10.630.10">
    <property type="entry name" value="Cytochrome P450"/>
    <property type="match status" value="2"/>
</dbReference>
<gene>
    <name evidence="7" type="ORF">F5891DRAFT_1219068</name>
</gene>
<dbReference type="GO" id="GO:0005506">
    <property type="term" value="F:iron ion binding"/>
    <property type="evidence" value="ECO:0007669"/>
    <property type="project" value="InterPro"/>
</dbReference>
<keyword evidence="3 6" id="KW-0479">Metal-binding</keyword>
<feature type="binding site" description="axial binding residue" evidence="6">
    <location>
        <position position="99"/>
    </location>
    <ligand>
        <name>heme</name>
        <dbReference type="ChEBI" id="CHEBI:30413"/>
    </ligand>
    <ligandPart>
        <name>Fe</name>
        <dbReference type="ChEBI" id="CHEBI:18248"/>
    </ligandPart>
</feature>
<dbReference type="AlphaFoldDB" id="A0AAD4HMT8"/>
<comment type="similarity">
    <text evidence="1">Belongs to the cytochrome P450 family.</text>
</comment>
<evidence type="ECO:0000256" key="1">
    <source>
        <dbReference type="ARBA" id="ARBA00010617"/>
    </source>
</evidence>
<dbReference type="PRINTS" id="PR00463">
    <property type="entry name" value="EP450I"/>
</dbReference>
<dbReference type="InterPro" id="IPR050705">
    <property type="entry name" value="Cytochrome_P450_3A"/>
</dbReference>
<sequence length="160" mass="17897">MSKHVVGSGLWRLLAGYETTSNLTVILLSVHAITVMISSEKLLAFGADPTYDQLEADLSYLHAVVHEILQFHPLVLEFTRLTASVKHLLTLIVDDPRTCLGKDFAIVEFKMVLSVLVKNFVFEMRDGLDIPVEIARGYLPRPQVVGEDSIGVPLRVCWHE</sequence>
<comment type="caution">
    <text evidence="7">The sequence shown here is derived from an EMBL/GenBank/DDBJ whole genome shotgun (WGS) entry which is preliminary data.</text>
</comment>
<dbReference type="InterPro" id="IPR002401">
    <property type="entry name" value="Cyt_P450_E_grp-I"/>
</dbReference>
<dbReference type="EMBL" id="JABBWK010000019">
    <property type="protein sequence ID" value="KAG1902036.1"/>
    <property type="molecule type" value="Genomic_DNA"/>
</dbReference>
<dbReference type="GO" id="GO:0008395">
    <property type="term" value="F:steroid hydroxylase activity"/>
    <property type="evidence" value="ECO:0007669"/>
    <property type="project" value="TreeGrafter"/>
</dbReference>
<dbReference type="RefSeq" id="XP_041227611.1">
    <property type="nucleotide sequence ID" value="XM_041369377.1"/>
</dbReference>
<keyword evidence="8" id="KW-1185">Reference proteome</keyword>
<name>A0AAD4HMT8_9AGAM</name>
<proteinExistence type="inferred from homology"/>
<comment type="cofactor">
    <cofactor evidence="6">
        <name>heme</name>
        <dbReference type="ChEBI" id="CHEBI:30413"/>
    </cofactor>
</comment>
<reference evidence="7" key="1">
    <citation type="journal article" date="2020" name="New Phytol.">
        <title>Comparative genomics reveals dynamic genome evolution in host specialist ectomycorrhizal fungi.</title>
        <authorList>
            <person name="Lofgren L.A."/>
            <person name="Nguyen N.H."/>
            <person name="Vilgalys R."/>
            <person name="Ruytinx J."/>
            <person name="Liao H.L."/>
            <person name="Branco S."/>
            <person name="Kuo A."/>
            <person name="LaButti K."/>
            <person name="Lipzen A."/>
            <person name="Andreopoulos W."/>
            <person name="Pangilinan J."/>
            <person name="Riley R."/>
            <person name="Hundley H."/>
            <person name="Na H."/>
            <person name="Barry K."/>
            <person name="Grigoriev I.V."/>
            <person name="Stajich J.E."/>
            <person name="Kennedy P.G."/>
        </authorList>
    </citation>
    <scope>NUCLEOTIDE SEQUENCE</scope>
    <source>
        <strain evidence="7">FC203</strain>
    </source>
</reference>
<keyword evidence="4" id="KW-0560">Oxidoreductase</keyword>
<evidence type="ECO:0000313" key="7">
    <source>
        <dbReference type="EMBL" id="KAG1902036.1"/>
    </source>
</evidence>
<keyword evidence="5 6" id="KW-0408">Iron</keyword>
<dbReference type="SUPFAM" id="SSF48264">
    <property type="entry name" value="Cytochrome P450"/>
    <property type="match status" value="1"/>
</dbReference>
<dbReference type="PANTHER" id="PTHR24302:SF15">
    <property type="entry name" value="FATTY-ACID PEROXYGENASE"/>
    <property type="match status" value="1"/>
</dbReference>
<evidence type="ECO:0000256" key="2">
    <source>
        <dbReference type="ARBA" id="ARBA00022617"/>
    </source>
</evidence>